<evidence type="ECO:0000256" key="2">
    <source>
        <dbReference type="SAM" id="SignalP"/>
    </source>
</evidence>
<accession>A0A564ZM73</accession>
<sequence length="127" mass="13756">MRKKLLMLCSGVAILTLSAGLTFAVEEKPAQSEAKPGAAAKTDSQQERVRGSQFVTDQERADFREKMRAAKTPEERQQIRKEHHEMMKARAKERGVTLPDEPPAKGRGMGGPGSGMGPGGMGPGPRR</sequence>
<name>A0A564ZM73_9BACT</name>
<keyword evidence="4" id="KW-1185">Reference proteome</keyword>
<protein>
    <submittedName>
        <fullName evidence="3">Uncharacterized protein</fullName>
    </submittedName>
</protein>
<evidence type="ECO:0000313" key="3">
    <source>
        <dbReference type="EMBL" id="VUZ85957.1"/>
    </source>
</evidence>
<feature type="compositionally biased region" description="Basic and acidic residues" evidence="1">
    <location>
        <begin position="57"/>
        <end position="95"/>
    </location>
</feature>
<keyword evidence="2" id="KW-0732">Signal</keyword>
<proteinExistence type="predicted"/>
<gene>
    <name evidence="3" type="ORF">MELA_02351</name>
</gene>
<dbReference type="AlphaFoldDB" id="A0A564ZM73"/>
<organism evidence="3 4">
    <name type="scientific">Candidatus Methylomirabilis lanthanidiphila</name>
    <dbReference type="NCBI Taxonomy" id="2211376"/>
    <lineage>
        <taxon>Bacteria</taxon>
        <taxon>Candidatus Methylomirabilota</taxon>
        <taxon>Candidatus Methylomirabilia</taxon>
        <taxon>Candidatus Methylomirabilales</taxon>
        <taxon>Candidatus Methylomirabilaceae</taxon>
        <taxon>Candidatus Methylomirabilis</taxon>
    </lineage>
</organism>
<feature type="chain" id="PRO_5022174002" evidence="2">
    <location>
        <begin position="25"/>
        <end position="127"/>
    </location>
</feature>
<evidence type="ECO:0000256" key="1">
    <source>
        <dbReference type="SAM" id="MobiDB-lite"/>
    </source>
</evidence>
<evidence type="ECO:0000313" key="4">
    <source>
        <dbReference type="Proteomes" id="UP000334340"/>
    </source>
</evidence>
<feature type="region of interest" description="Disordered" evidence="1">
    <location>
        <begin position="27"/>
        <end position="127"/>
    </location>
</feature>
<feature type="compositionally biased region" description="Gly residues" evidence="1">
    <location>
        <begin position="107"/>
        <end position="127"/>
    </location>
</feature>
<feature type="signal peptide" evidence="2">
    <location>
        <begin position="1"/>
        <end position="24"/>
    </location>
</feature>
<dbReference type="Proteomes" id="UP000334340">
    <property type="component" value="Unassembled WGS sequence"/>
</dbReference>
<dbReference type="EMBL" id="CABIKM010000038">
    <property type="protein sequence ID" value="VUZ85957.1"/>
    <property type="molecule type" value="Genomic_DNA"/>
</dbReference>
<reference evidence="3 4" key="1">
    <citation type="submission" date="2019-07" db="EMBL/GenBank/DDBJ databases">
        <authorList>
            <person name="Cremers G."/>
        </authorList>
    </citation>
    <scope>NUCLEOTIDE SEQUENCE [LARGE SCALE GENOMIC DNA]</scope>
</reference>